<dbReference type="EMBL" id="CP060783">
    <property type="protein sequence ID" value="QNP47196.1"/>
    <property type="molecule type" value="Genomic_DNA"/>
</dbReference>
<dbReference type="GO" id="GO:0015833">
    <property type="term" value="P:peptide transport"/>
    <property type="evidence" value="ECO:0007669"/>
    <property type="project" value="InterPro"/>
</dbReference>
<comment type="similarity">
    <text evidence="2">Belongs to the ABC transporter superfamily.</text>
</comment>
<comment type="subcellular location">
    <subcellularLocation>
        <location evidence="1">Cell inner membrane</location>
        <topology evidence="1">Peripheral membrane protein</topology>
    </subcellularLocation>
</comment>
<proteinExistence type="inferred from homology"/>
<dbReference type="PROSITE" id="PS50893">
    <property type="entry name" value="ABC_TRANSPORTER_2"/>
    <property type="match status" value="1"/>
</dbReference>
<dbReference type="InterPro" id="IPR050388">
    <property type="entry name" value="ABC_Ni/Peptide_Import"/>
</dbReference>
<evidence type="ECO:0000256" key="4">
    <source>
        <dbReference type="ARBA" id="ARBA00022475"/>
    </source>
</evidence>
<dbReference type="CDD" id="cd03257">
    <property type="entry name" value="ABC_NikE_OppD_transporters"/>
    <property type="match status" value="1"/>
</dbReference>
<dbReference type="PANTHER" id="PTHR43297:SF2">
    <property type="entry name" value="DIPEPTIDE TRANSPORT ATP-BINDING PROTEIN DPPD"/>
    <property type="match status" value="1"/>
</dbReference>
<dbReference type="GO" id="GO:0005524">
    <property type="term" value="F:ATP binding"/>
    <property type="evidence" value="ECO:0007669"/>
    <property type="project" value="UniProtKB-KW"/>
</dbReference>
<keyword evidence="3" id="KW-0813">Transport</keyword>
<dbReference type="Proteomes" id="UP000516028">
    <property type="component" value="Chromosome"/>
</dbReference>
<dbReference type="SUPFAM" id="SSF52540">
    <property type="entry name" value="P-loop containing nucleoside triphosphate hydrolases"/>
    <property type="match status" value="1"/>
</dbReference>
<evidence type="ECO:0000256" key="5">
    <source>
        <dbReference type="ARBA" id="ARBA00022741"/>
    </source>
</evidence>
<gene>
    <name evidence="9" type="ORF">H9K75_12370</name>
</gene>
<dbReference type="GO" id="GO:0055085">
    <property type="term" value="P:transmembrane transport"/>
    <property type="evidence" value="ECO:0007669"/>
    <property type="project" value="UniProtKB-ARBA"/>
</dbReference>
<evidence type="ECO:0000313" key="10">
    <source>
        <dbReference type="Proteomes" id="UP000516028"/>
    </source>
</evidence>
<keyword evidence="7" id="KW-0472">Membrane</keyword>
<keyword evidence="4" id="KW-1003">Cell membrane</keyword>
<evidence type="ECO:0000313" key="9">
    <source>
        <dbReference type="EMBL" id="QNP47196.1"/>
    </source>
</evidence>
<dbReference type="Pfam" id="PF00005">
    <property type="entry name" value="ABC_tran"/>
    <property type="match status" value="1"/>
</dbReference>
<name>A0A7H0GFY0_9BURK</name>
<dbReference type="NCBIfam" id="TIGR01727">
    <property type="entry name" value="oligo_HPY"/>
    <property type="match status" value="1"/>
</dbReference>
<evidence type="ECO:0000256" key="7">
    <source>
        <dbReference type="ARBA" id="ARBA00023136"/>
    </source>
</evidence>
<dbReference type="Pfam" id="PF08352">
    <property type="entry name" value="oligo_HPY"/>
    <property type="match status" value="1"/>
</dbReference>
<keyword evidence="5" id="KW-0547">Nucleotide-binding</keyword>
<dbReference type="InterPro" id="IPR027417">
    <property type="entry name" value="P-loop_NTPase"/>
</dbReference>
<dbReference type="Gene3D" id="3.40.50.300">
    <property type="entry name" value="P-loop containing nucleotide triphosphate hydrolases"/>
    <property type="match status" value="1"/>
</dbReference>
<dbReference type="SMART" id="SM00382">
    <property type="entry name" value="AAA"/>
    <property type="match status" value="1"/>
</dbReference>
<organism evidence="9 10">
    <name type="scientific">Diaphorobacter aerolatus</name>
    <dbReference type="NCBI Taxonomy" id="1288495"/>
    <lineage>
        <taxon>Bacteria</taxon>
        <taxon>Pseudomonadati</taxon>
        <taxon>Pseudomonadota</taxon>
        <taxon>Betaproteobacteria</taxon>
        <taxon>Burkholderiales</taxon>
        <taxon>Comamonadaceae</taxon>
        <taxon>Diaphorobacter</taxon>
    </lineage>
</organism>
<dbReference type="RefSeq" id="WP_187722907.1">
    <property type="nucleotide sequence ID" value="NZ_CP060783.1"/>
</dbReference>
<accession>A0A7H0GFY0</accession>
<dbReference type="InterPro" id="IPR003439">
    <property type="entry name" value="ABC_transporter-like_ATP-bd"/>
</dbReference>
<sequence length="332" mass="35796">MNGTTPTPVPTLEVRHLRTVFDTRAGMLKAVDDVSFTIGRGRILGLVGESGSGKSVTGFSIMGLVDPPGRVAGGEILFQGRDLTKMSPRELRALQGNRIAMIFQDPMMTLNPVLRVDTQMTEAVQAHARVSKDAARERSRETLAMMGIPSPDERLLAYPHQLSGGMRQRVAIAIAMLHRPDLIIADEPTTALDVTIQAQILSEVQKLVQQQGTSLIWITHDLSVVAGLADEMAVMYAGRIVEQGSVDAVLDHPLHPYTAGLIGSLPSNNRRGQRLHQIPGMTPNLLHLPEGCAFAARCPRVGSACAAQPGLTEPLPGRQVRCFYPAVQGTQA</sequence>
<dbReference type="AlphaFoldDB" id="A0A7H0GFY0"/>
<evidence type="ECO:0000256" key="2">
    <source>
        <dbReference type="ARBA" id="ARBA00005417"/>
    </source>
</evidence>
<keyword evidence="6 9" id="KW-0067">ATP-binding</keyword>
<evidence type="ECO:0000256" key="3">
    <source>
        <dbReference type="ARBA" id="ARBA00022448"/>
    </source>
</evidence>
<dbReference type="InterPro" id="IPR003593">
    <property type="entry name" value="AAA+_ATPase"/>
</dbReference>
<evidence type="ECO:0000256" key="6">
    <source>
        <dbReference type="ARBA" id="ARBA00022840"/>
    </source>
</evidence>
<evidence type="ECO:0000256" key="1">
    <source>
        <dbReference type="ARBA" id="ARBA00004417"/>
    </source>
</evidence>
<dbReference type="FunFam" id="3.40.50.300:FF:000016">
    <property type="entry name" value="Oligopeptide ABC transporter ATP-binding component"/>
    <property type="match status" value="1"/>
</dbReference>
<dbReference type="KEGG" id="daer:H9K75_12370"/>
<dbReference type="GO" id="GO:0016887">
    <property type="term" value="F:ATP hydrolysis activity"/>
    <property type="evidence" value="ECO:0007669"/>
    <property type="project" value="InterPro"/>
</dbReference>
<dbReference type="InterPro" id="IPR013563">
    <property type="entry name" value="Oligopep_ABC_C"/>
</dbReference>
<reference evidence="9 10" key="1">
    <citation type="submission" date="2020-08" db="EMBL/GenBank/DDBJ databases">
        <title>Genome sequence of Diaphorobacter aerolatus KACC 16536T.</title>
        <authorList>
            <person name="Hyun D.-W."/>
            <person name="Bae J.-W."/>
        </authorList>
    </citation>
    <scope>NUCLEOTIDE SEQUENCE [LARGE SCALE GENOMIC DNA]</scope>
    <source>
        <strain evidence="9 10">KACC 16536</strain>
    </source>
</reference>
<feature type="domain" description="ABC transporter" evidence="8">
    <location>
        <begin position="15"/>
        <end position="262"/>
    </location>
</feature>
<dbReference type="InterPro" id="IPR017871">
    <property type="entry name" value="ABC_transporter-like_CS"/>
</dbReference>
<dbReference type="PANTHER" id="PTHR43297">
    <property type="entry name" value="OLIGOPEPTIDE TRANSPORT ATP-BINDING PROTEIN APPD"/>
    <property type="match status" value="1"/>
</dbReference>
<dbReference type="GO" id="GO:0005886">
    <property type="term" value="C:plasma membrane"/>
    <property type="evidence" value="ECO:0007669"/>
    <property type="project" value="UniProtKB-SubCell"/>
</dbReference>
<evidence type="ECO:0000259" key="8">
    <source>
        <dbReference type="PROSITE" id="PS50893"/>
    </source>
</evidence>
<protein>
    <submittedName>
        <fullName evidence="9">ABC transporter ATP-binding protein</fullName>
    </submittedName>
</protein>
<keyword evidence="10" id="KW-1185">Reference proteome</keyword>
<dbReference type="PROSITE" id="PS00211">
    <property type="entry name" value="ABC_TRANSPORTER_1"/>
    <property type="match status" value="1"/>
</dbReference>